<reference evidence="2 3" key="1">
    <citation type="submission" date="2020-08" db="EMBL/GenBank/DDBJ databases">
        <title>A Genomic Blueprint of the Chicken Gut Microbiome.</title>
        <authorList>
            <person name="Gilroy R."/>
            <person name="Ravi A."/>
            <person name="Getino M."/>
            <person name="Pursley I."/>
            <person name="Horton D.L."/>
            <person name="Alikhan N.-F."/>
            <person name="Baker D."/>
            <person name="Gharbi K."/>
            <person name="Hall N."/>
            <person name="Watson M."/>
            <person name="Adriaenssens E.M."/>
            <person name="Foster-Nyarko E."/>
            <person name="Jarju S."/>
            <person name="Secka A."/>
            <person name="Antonio M."/>
            <person name="Oren A."/>
            <person name="Chaudhuri R."/>
            <person name="La Ragione R.M."/>
            <person name="Hildebrand F."/>
            <person name="Pallen M.J."/>
        </authorList>
    </citation>
    <scope>NUCLEOTIDE SEQUENCE [LARGE SCALE GENOMIC DNA]</scope>
    <source>
        <strain evidence="2 3">N37</strain>
    </source>
</reference>
<comment type="caution">
    <text evidence="2">The sequence shown here is derived from an EMBL/GenBank/DDBJ whole genome shotgun (WGS) entry which is preliminary data.</text>
</comment>
<keyword evidence="1" id="KW-0472">Membrane</keyword>
<keyword evidence="1" id="KW-1133">Transmembrane helix</keyword>
<gene>
    <name evidence="2" type="ORF">H9637_15485</name>
</gene>
<organism evidence="2 3">
    <name type="scientific">Clostridium faecium</name>
    <dbReference type="NCBI Taxonomy" id="2762223"/>
    <lineage>
        <taxon>Bacteria</taxon>
        <taxon>Bacillati</taxon>
        <taxon>Bacillota</taxon>
        <taxon>Clostridia</taxon>
        <taxon>Eubacteriales</taxon>
        <taxon>Clostridiaceae</taxon>
        <taxon>Clostridium</taxon>
    </lineage>
</organism>
<keyword evidence="3" id="KW-1185">Reference proteome</keyword>
<dbReference type="Proteomes" id="UP000627166">
    <property type="component" value="Unassembled WGS sequence"/>
</dbReference>
<evidence type="ECO:0000256" key="1">
    <source>
        <dbReference type="SAM" id="Phobius"/>
    </source>
</evidence>
<evidence type="ECO:0000313" key="2">
    <source>
        <dbReference type="EMBL" id="MBD8048422.1"/>
    </source>
</evidence>
<feature type="transmembrane region" description="Helical" evidence="1">
    <location>
        <begin position="12"/>
        <end position="30"/>
    </location>
</feature>
<dbReference type="RefSeq" id="WP_191741373.1">
    <property type="nucleotide sequence ID" value="NZ_JACSQB010000139.1"/>
</dbReference>
<name>A0ABR8YVX1_9CLOT</name>
<keyword evidence="1" id="KW-0812">Transmembrane</keyword>
<sequence>MSEELKDFFVLYLRTLIIIIFMGIILPNILDYALNFITKDSTIYENSILVCKSIDKQRELLYNYIHIFKLFINF</sequence>
<dbReference type="EMBL" id="JACSQB010000139">
    <property type="protein sequence ID" value="MBD8048422.1"/>
    <property type="molecule type" value="Genomic_DNA"/>
</dbReference>
<proteinExistence type="predicted"/>
<protein>
    <submittedName>
        <fullName evidence="2">Uncharacterized protein</fullName>
    </submittedName>
</protein>
<accession>A0ABR8YVX1</accession>
<evidence type="ECO:0000313" key="3">
    <source>
        <dbReference type="Proteomes" id="UP000627166"/>
    </source>
</evidence>